<name>A0ABR8Q7V1_9CLOT</name>
<reference evidence="1 2" key="1">
    <citation type="submission" date="2020-08" db="EMBL/GenBank/DDBJ databases">
        <title>A Genomic Blueprint of the Chicken Gut Microbiome.</title>
        <authorList>
            <person name="Gilroy R."/>
            <person name="Ravi A."/>
            <person name="Getino M."/>
            <person name="Pursley I."/>
            <person name="Horton D.L."/>
            <person name="Alikhan N.-F."/>
            <person name="Baker D."/>
            <person name="Gharbi K."/>
            <person name="Hall N."/>
            <person name="Watson M."/>
            <person name="Adriaenssens E.M."/>
            <person name="Foster-Nyarko E."/>
            <person name="Jarju S."/>
            <person name="Secka A."/>
            <person name="Antonio M."/>
            <person name="Oren A."/>
            <person name="Chaudhuri R."/>
            <person name="La Ragione R.M."/>
            <person name="Hildebrand F."/>
            <person name="Pallen M.J."/>
        </authorList>
    </citation>
    <scope>NUCLEOTIDE SEQUENCE [LARGE SCALE GENOMIC DNA]</scope>
    <source>
        <strain evidence="1 2">Sa3CUN1</strain>
    </source>
</reference>
<sequence>DTINEISLNSSNKYNENYISIYKEIKNYLINKNPNLKVNFYSDYLEVSNSDKKIIIKISSYSEGEFKQEIRDIFSYSYYKENNIKFYRLWYRDWWLNKFKELKNIEQFIMN</sequence>
<keyword evidence="2" id="KW-1185">Reference proteome</keyword>
<proteinExistence type="predicted"/>
<evidence type="ECO:0000313" key="1">
    <source>
        <dbReference type="EMBL" id="MBD7916497.1"/>
    </source>
</evidence>
<comment type="caution">
    <text evidence="1">The sequence shown here is derived from an EMBL/GenBank/DDBJ whole genome shotgun (WGS) entry which is preliminary data.</text>
</comment>
<gene>
    <name evidence="1" type="ORF">H9660_15235</name>
</gene>
<accession>A0ABR8Q7V1</accession>
<dbReference type="EMBL" id="JACSQZ010000089">
    <property type="protein sequence ID" value="MBD7916497.1"/>
    <property type="molecule type" value="Genomic_DNA"/>
</dbReference>
<evidence type="ECO:0000313" key="2">
    <source>
        <dbReference type="Proteomes" id="UP000640335"/>
    </source>
</evidence>
<organism evidence="1 2">
    <name type="scientific">Clostridium gallinarum</name>
    <dbReference type="NCBI Taxonomy" id="2762246"/>
    <lineage>
        <taxon>Bacteria</taxon>
        <taxon>Bacillati</taxon>
        <taxon>Bacillota</taxon>
        <taxon>Clostridia</taxon>
        <taxon>Eubacteriales</taxon>
        <taxon>Clostridiaceae</taxon>
        <taxon>Clostridium</taxon>
    </lineage>
</organism>
<protein>
    <submittedName>
        <fullName evidence="1">Uncharacterized protein</fullName>
    </submittedName>
</protein>
<dbReference type="RefSeq" id="WP_207729502.1">
    <property type="nucleotide sequence ID" value="NZ_JACSQZ010000089.1"/>
</dbReference>
<dbReference type="Proteomes" id="UP000640335">
    <property type="component" value="Unassembled WGS sequence"/>
</dbReference>
<feature type="non-terminal residue" evidence="1">
    <location>
        <position position="1"/>
    </location>
</feature>